<dbReference type="Gene3D" id="3.40.50.300">
    <property type="entry name" value="P-loop containing nucleotide triphosphate hydrolases"/>
    <property type="match status" value="1"/>
</dbReference>
<name>A0A089NMG3_9BACL</name>
<feature type="coiled-coil region" evidence="1">
    <location>
        <begin position="353"/>
        <end position="401"/>
    </location>
</feature>
<evidence type="ECO:0000313" key="3">
    <source>
        <dbReference type="Proteomes" id="UP000029500"/>
    </source>
</evidence>
<dbReference type="InterPro" id="IPR027417">
    <property type="entry name" value="P-loop_NTPase"/>
</dbReference>
<dbReference type="EMBL" id="CP009287">
    <property type="protein sequence ID" value="AIQ70244.1"/>
    <property type="molecule type" value="Genomic_DNA"/>
</dbReference>
<dbReference type="eggNOG" id="COG0419">
    <property type="taxonomic scope" value="Bacteria"/>
</dbReference>
<keyword evidence="3" id="KW-1185">Reference proteome</keyword>
<organism evidence="2 3">
    <name type="scientific">Paenibacillus graminis</name>
    <dbReference type="NCBI Taxonomy" id="189425"/>
    <lineage>
        <taxon>Bacteria</taxon>
        <taxon>Bacillati</taxon>
        <taxon>Bacillota</taxon>
        <taxon>Bacilli</taxon>
        <taxon>Bacillales</taxon>
        <taxon>Paenibacillaceae</taxon>
        <taxon>Paenibacillus</taxon>
    </lineage>
</organism>
<gene>
    <name evidence="2" type="ORF">PGRAT_23270</name>
</gene>
<dbReference type="RefSeq" id="WP_025705834.1">
    <property type="nucleotide sequence ID" value="NZ_CP009287.1"/>
</dbReference>
<dbReference type="Proteomes" id="UP000029500">
    <property type="component" value="Chromosome"/>
</dbReference>
<dbReference type="SUPFAM" id="SSF52540">
    <property type="entry name" value="P-loop containing nucleoside triphosphate hydrolases"/>
    <property type="match status" value="1"/>
</dbReference>
<keyword evidence="1" id="KW-0175">Coiled coil</keyword>
<dbReference type="AlphaFoldDB" id="A0A089NMG3"/>
<accession>A0A089NMG3</accession>
<dbReference type="HOGENOM" id="CLU_029836_1_0_9"/>
<sequence length="622" mass="72085">MLQEGFYITELRLTGFNKKDASITLNKGLNVISGPSDTGKTFIFECINYMFGGTDDLPDFKENNGYTTIFLELQLYVGGKRTLKRIIGESKFEAYEMSIDEIHFFQDFVELQGKHDAKNKKNISTYLLSLNNIADLKIRKNSRGEKISFSFRNFVRLFMINEEKIISKISPLLSGRRNEQPSEVSAFKTIITGNDDSGGAEIEDPKILRTRLEGKMELVKSMIDELKNVVKVKKNFLAINDPVDLEVQIDSLSEQLENNSRLINEKMLKRKELWEQEQLINSRLLFLNELLERFFLLNKSYSSDLERLEFIIEGNHYISQLHDANCPICNQLINSESFHFMGNHHSTQFDNLVQACEEETTKINNQLIDLNETVVILKKELQEKQIETNQIRLQIDNIESQIQSELKPISIVAKEQLKVLFEQKRLFYEIEINERQISDYWQTSFGIQKELNKKNIKLKFTSEISDDIYSSLADEVRGLLEAWSYPDLDDVCFNPSENDIVVSGKQRKNHGKGYRAILNAAFSIGLMKYSRKNERKHPGLVILDTPLTTYKGTNMNDSVMEKNEDISNDMKQAFFKDLSLLEGNYQIIILENVEPYKDLQIQMNYIHFTRIKGVGRYGFMPI</sequence>
<protein>
    <recommendedName>
        <fullName evidence="4">Rad50/SbcC-type AAA domain-containing protein</fullName>
    </recommendedName>
</protein>
<evidence type="ECO:0008006" key="4">
    <source>
        <dbReference type="Google" id="ProtNLM"/>
    </source>
</evidence>
<proteinExistence type="predicted"/>
<dbReference type="OrthoDB" id="103556at2"/>
<dbReference type="KEGG" id="pgm:PGRAT_23270"/>
<dbReference type="STRING" id="189425.PGRAT_23270"/>
<evidence type="ECO:0000313" key="2">
    <source>
        <dbReference type="EMBL" id="AIQ70244.1"/>
    </source>
</evidence>
<reference evidence="2 3" key="1">
    <citation type="submission" date="2014-08" db="EMBL/GenBank/DDBJ databases">
        <title>Comparative genomics of the Paenibacillus odorifer group.</title>
        <authorList>
            <person name="den Bakker H.C."/>
            <person name="Tsai Y.-C."/>
            <person name="Martin N."/>
            <person name="Korlach J."/>
            <person name="Wiedmann M."/>
        </authorList>
    </citation>
    <scope>NUCLEOTIDE SEQUENCE [LARGE SCALE GENOMIC DNA]</scope>
    <source>
        <strain evidence="2 3">DSM 15220</strain>
    </source>
</reference>
<evidence type="ECO:0000256" key="1">
    <source>
        <dbReference type="SAM" id="Coils"/>
    </source>
</evidence>